<sequence>MSVRGHRRAYGQNDDHHTLSRTPAGGSHLHLRRLPGPASRLQPRLEQGNVALKTRAYSAQLTWVVPRVP</sequence>
<proteinExistence type="predicted"/>
<evidence type="ECO:0000313" key="3">
    <source>
        <dbReference type="Proteomes" id="UP001159363"/>
    </source>
</evidence>
<reference evidence="2 3" key="1">
    <citation type="submission" date="2023-02" db="EMBL/GenBank/DDBJ databases">
        <title>LHISI_Scaffold_Assembly.</title>
        <authorList>
            <person name="Stuart O.P."/>
            <person name="Cleave R."/>
            <person name="Magrath M.J.L."/>
            <person name="Mikheyev A.S."/>
        </authorList>
    </citation>
    <scope>NUCLEOTIDE SEQUENCE [LARGE SCALE GENOMIC DNA]</scope>
    <source>
        <strain evidence="2">Daus_M_001</strain>
        <tissue evidence="2">Leg muscle</tissue>
    </source>
</reference>
<evidence type="ECO:0000313" key="2">
    <source>
        <dbReference type="EMBL" id="KAJ8891609.1"/>
    </source>
</evidence>
<organism evidence="2 3">
    <name type="scientific">Dryococelus australis</name>
    <dbReference type="NCBI Taxonomy" id="614101"/>
    <lineage>
        <taxon>Eukaryota</taxon>
        <taxon>Metazoa</taxon>
        <taxon>Ecdysozoa</taxon>
        <taxon>Arthropoda</taxon>
        <taxon>Hexapoda</taxon>
        <taxon>Insecta</taxon>
        <taxon>Pterygota</taxon>
        <taxon>Neoptera</taxon>
        <taxon>Polyneoptera</taxon>
        <taxon>Phasmatodea</taxon>
        <taxon>Verophasmatodea</taxon>
        <taxon>Anareolatae</taxon>
        <taxon>Phasmatidae</taxon>
        <taxon>Eurycanthinae</taxon>
        <taxon>Dryococelus</taxon>
    </lineage>
</organism>
<evidence type="ECO:0000256" key="1">
    <source>
        <dbReference type="SAM" id="MobiDB-lite"/>
    </source>
</evidence>
<protein>
    <submittedName>
        <fullName evidence="2">Uncharacterized protein</fullName>
    </submittedName>
</protein>
<name>A0ABQ9I5T2_9NEOP</name>
<dbReference type="EMBL" id="JARBHB010000002">
    <property type="protein sequence ID" value="KAJ8891609.1"/>
    <property type="molecule type" value="Genomic_DNA"/>
</dbReference>
<accession>A0ABQ9I5T2</accession>
<gene>
    <name evidence="2" type="ORF">PR048_004137</name>
</gene>
<feature type="region of interest" description="Disordered" evidence="1">
    <location>
        <begin position="1"/>
        <end position="42"/>
    </location>
</feature>
<keyword evidence="3" id="KW-1185">Reference proteome</keyword>
<dbReference type="Proteomes" id="UP001159363">
    <property type="component" value="Chromosome 2"/>
</dbReference>
<comment type="caution">
    <text evidence="2">The sequence shown here is derived from an EMBL/GenBank/DDBJ whole genome shotgun (WGS) entry which is preliminary data.</text>
</comment>